<sequence length="377" mass="42744">MTTVRSENSEDISIATISAFLAPTADFGDRTCSSSSMSSSSSSSLSPASPCSIPIKQGYVRPKQELDALRITYAQLLRRLHTLQARLANVPAAALPWQARAIEQATGVQQAMRENLRLKNMVLERAQVIETLQRVLTKYPNILVDDGSWMLSALGADHRMLRLEQLLRTQYDKRSREWIRHGLYDIRDVCLEQRRAYVDRSSDNTVSVGCLLSKKVPLSVQEMSDVYWRFKSQPTDSRFAVLQAFHDNLVYFRETIHLPPPASSQIEVQTALRRYIESDDSVVFAWRAIADDQLHPIDERHVIGQREGWTTIHAVDGGAFVQVCVQLSLPARFVSAETMSTKALDELVLQTMEANCTHFCNQLDRAMQSYLRQRNRA</sequence>
<dbReference type="eggNOG" id="ENOG502SE2K">
    <property type="taxonomic scope" value="Eukaryota"/>
</dbReference>
<accession>T0PKV8</accession>
<organism evidence="1 2">
    <name type="scientific">Saprolegnia diclina (strain VS20)</name>
    <dbReference type="NCBI Taxonomy" id="1156394"/>
    <lineage>
        <taxon>Eukaryota</taxon>
        <taxon>Sar</taxon>
        <taxon>Stramenopiles</taxon>
        <taxon>Oomycota</taxon>
        <taxon>Saprolegniomycetes</taxon>
        <taxon>Saprolegniales</taxon>
        <taxon>Saprolegniaceae</taxon>
        <taxon>Saprolegnia</taxon>
    </lineage>
</organism>
<dbReference type="Proteomes" id="UP000030762">
    <property type="component" value="Unassembled WGS sequence"/>
</dbReference>
<dbReference type="OrthoDB" id="88371at2759"/>
<protein>
    <recommendedName>
        <fullName evidence="3">START domain-containing protein</fullName>
    </recommendedName>
</protein>
<dbReference type="VEuPathDB" id="FungiDB:SDRG_16182"/>
<evidence type="ECO:0008006" key="3">
    <source>
        <dbReference type="Google" id="ProtNLM"/>
    </source>
</evidence>
<keyword evidence="2" id="KW-1185">Reference proteome</keyword>
<dbReference type="RefSeq" id="XP_008620603.1">
    <property type="nucleotide sequence ID" value="XM_008622381.1"/>
</dbReference>
<dbReference type="GeneID" id="19956909"/>
<evidence type="ECO:0000313" key="1">
    <source>
        <dbReference type="EMBL" id="EQC25964.1"/>
    </source>
</evidence>
<dbReference type="EMBL" id="JH767248">
    <property type="protein sequence ID" value="EQC25964.1"/>
    <property type="molecule type" value="Genomic_DNA"/>
</dbReference>
<proteinExistence type="predicted"/>
<name>T0PKV8_SAPDV</name>
<dbReference type="AlphaFoldDB" id="T0PKV8"/>
<evidence type="ECO:0000313" key="2">
    <source>
        <dbReference type="Proteomes" id="UP000030762"/>
    </source>
</evidence>
<reference evidence="1 2" key="1">
    <citation type="submission" date="2012-04" db="EMBL/GenBank/DDBJ databases">
        <title>The Genome Sequence of Saprolegnia declina VS20.</title>
        <authorList>
            <consortium name="The Broad Institute Genome Sequencing Platform"/>
            <person name="Russ C."/>
            <person name="Nusbaum C."/>
            <person name="Tyler B."/>
            <person name="van West P."/>
            <person name="Dieguez-Uribeondo J."/>
            <person name="de Bruijn I."/>
            <person name="Tripathy S."/>
            <person name="Jiang R."/>
            <person name="Young S.K."/>
            <person name="Zeng Q."/>
            <person name="Gargeya S."/>
            <person name="Fitzgerald M."/>
            <person name="Haas B."/>
            <person name="Abouelleil A."/>
            <person name="Alvarado L."/>
            <person name="Arachchi H.M."/>
            <person name="Berlin A."/>
            <person name="Chapman S.B."/>
            <person name="Goldberg J."/>
            <person name="Griggs A."/>
            <person name="Gujja S."/>
            <person name="Hansen M."/>
            <person name="Howarth C."/>
            <person name="Imamovic A."/>
            <person name="Larimer J."/>
            <person name="McCowen C."/>
            <person name="Montmayeur A."/>
            <person name="Murphy C."/>
            <person name="Neiman D."/>
            <person name="Pearson M."/>
            <person name="Priest M."/>
            <person name="Roberts A."/>
            <person name="Saif S."/>
            <person name="Shea T."/>
            <person name="Sisk P."/>
            <person name="Sykes S."/>
            <person name="Wortman J."/>
            <person name="Nusbaum C."/>
            <person name="Birren B."/>
        </authorList>
    </citation>
    <scope>NUCLEOTIDE SEQUENCE [LARGE SCALE GENOMIC DNA]</scope>
    <source>
        <strain evidence="1 2">VS20</strain>
    </source>
</reference>
<dbReference type="InParanoid" id="T0PKV8"/>
<gene>
    <name evidence="1" type="ORF">SDRG_16182</name>
</gene>